<dbReference type="EMBL" id="JAUTXU010000070">
    <property type="protein sequence ID" value="KAK3712263.1"/>
    <property type="molecule type" value="Genomic_DNA"/>
</dbReference>
<sequence length="282" mass="31505">MKLSKIFGSICRKVRCDQFHTASALTSTGASGYVLSIHGLSTGVEASNDIEPPVATPSSALMATTCWDTLSQTSRAPSQRSNASNVILPPPFSTATAPAYNRVEQLNHEVHGHLRPASSNLLRPIQEVPDHFIEEVKSLQAEVERLSLAFYEHKTDIKRLEDDLERAHSIVSALQESKYSSPRKLKKQVAGLAKQLNYKEHEVEEWKRKYSKLAWTLGVRDQNSRVKDLLEKTVQELEANAAEWARRMEDVGKKSRDVERKARGLGMWWVGSELDGVVTGSI</sequence>
<protein>
    <submittedName>
        <fullName evidence="1">Uncharacterized protein</fullName>
    </submittedName>
</protein>
<accession>A0ACC3N8Z5</accession>
<evidence type="ECO:0000313" key="1">
    <source>
        <dbReference type="EMBL" id="KAK3712263.1"/>
    </source>
</evidence>
<organism evidence="1 2">
    <name type="scientific">Vermiconidia calcicola</name>
    <dbReference type="NCBI Taxonomy" id="1690605"/>
    <lineage>
        <taxon>Eukaryota</taxon>
        <taxon>Fungi</taxon>
        <taxon>Dikarya</taxon>
        <taxon>Ascomycota</taxon>
        <taxon>Pezizomycotina</taxon>
        <taxon>Dothideomycetes</taxon>
        <taxon>Dothideomycetidae</taxon>
        <taxon>Mycosphaerellales</taxon>
        <taxon>Extremaceae</taxon>
        <taxon>Vermiconidia</taxon>
    </lineage>
</organism>
<comment type="caution">
    <text evidence="1">The sequence shown here is derived from an EMBL/GenBank/DDBJ whole genome shotgun (WGS) entry which is preliminary data.</text>
</comment>
<keyword evidence="2" id="KW-1185">Reference proteome</keyword>
<evidence type="ECO:0000313" key="2">
    <source>
        <dbReference type="Proteomes" id="UP001281147"/>
    </source>
</evidence>
<proteinExistence type="predicted"/>
<dbReference type="Proteomes" id="UP001281147">
    <property type="component" value="Unassembled WGS sequence"/>
</dbReference>
<reference evidence="1" key="1">
    <citation type="submission" date="2023-07" db="EMBL/GenBank/DDBJ databases">
        <title>Black Yeasts Isolated from many extreme environments.</title>
        <authorList>
            <person name="Coleine C."/>
            <person name="Stajich J.E."/>
            <person name="Selbmann L."/>
        </authorList>
    </citation>
    <scope>NUCLEOTIDE SEQUENCE</scope>
    <source>
        <strain evidence="1">CCFEE 5714</strain>
    </source>
</reference>
<name>A0ACC3N8Z5_9PEZI</name>
<gene>
    <name evidence="1" type="ORF">LTR37_009125</name>
</gene>